<evidence type="ECO:0000256" key="1">
    <source>
        <dbReference type="ARBA" id="ARBA00006836"/>
    </source>
</evidence>
<protein>
    <recommendedName>
        <fullName evidence="2">SKA complex subunit 1</fullName>
    </recommendedName>
    <alternativeName>
        <fullName evidence="3">Spindle and kinetochore-associated protein 1</fullName>
    </alternativeName>
</protein>
<dbReference type="GeneID" id="111254521"/>
<dbReference type="GO" id="GO:0000278">
    <property type="term" value="P:mitotic cell cycle"/>
    <property type="evidence" value="ECO:0007669"/>
    <property type="project" value="TreeGrafter"/>
</dbReference>
<sequence>MSLNMDTLPAEDILLSCKSLHELEAVTDRYVQMANIFKGLRSTNCDPHIIQRIKLELLETRSNLLNLQNTLKRTARREEECRAMTQFIKSCRLYEMIDDMLLDIAFQTNVDSKPGASIEQLMTTSGVQKSSIETLQSTGAAATGALKSSPERRVTSKPKLVTNDELALVPSYLRGRITLDKLNETYEMIREVTELKYQLFKKNKKTITTEEREAITRMRAETVPTLKGQRFITVADIKFFKDRMMPKATLTHLSILRSLHRLYEIRDKNVLRIVIAI</sequence>
<keyword evidence="5" id="KW-1185">Reference proteome</keyword>
<dbReference type="PANTHER" id="PTHR28573:SF1">
    <property type="entry name" value="SPINDLE AND KINETOCHORE-ASSOCIATED PROTEIN 1"/>
    <property type="match status" value="1"/>
</dbReference>
<reference evidence="4" key="1">
    <citation type="submission" date="2021-01" db="UniProtKB">
        <authorList>
            <consortium name="EnsemblMetazoa"/>
        </authorList>
    </citation>
    <scope>IDENTIFICATION</scope>
</reference>
<dbReference type="OrthoDB" id="5962at2759"/>
<dbReference type="GO" id="GO:0000940">
    <property type="term" value="C:outer kinetochore"/>
    <property type="evidence" value="ECO:0007669"/>
    <property type="project" value="TreeGrafter"/>
</dbReference>
<dbReference type="RefSeq" id="XP_022671178.1">
    <property type="nucleotide sequence ID" value="XM_022815443.1"/>
</dbReference>
<dbReference type="RefSeq" id="XP_022671179.1">
    <property type="nucleotide sequence ID" value="XM_022815444.1"/>
</dbReference>
<organism evidence="4 5">
    <name type="scientific">Varroa destructor</name>
    <name type="common">Honeybee mite</name>
    <dbReference type="NCBI Taxonomy" id="109461"/>
    <lineage>
        <taxon>Eukaryota</taxon>
        <taxon>Metazoa</taxon>
        <taxon>Ecdysozoa</taxon>
        <taxon>Arthropoda</taxon>
        <taxon>Chelicerata</taxon>
        <taxon>Arachnida</taxon>
        <taxon>Acari</taxon>
        <taxon>Parasitiformes</taxon>
        <taxon>Mesostigmata</taxon>
        <taxon>Gamasina</taxon>
        <taxon>Dermanyssoidea</taxon>
        <taxon>Varroidae</taxon>
        <taxon>Varroa</taxon>
    </lineage>
</organism>
<evidence type="ECO:0000313" key="5">
    <source>
        <dbReference type="Proteomes" id="UP000594260"/>
    </source>
</evidence>
<dbReference type="EnsemblMetazoa" id="XM_022815445">
    <property type="protein sequence ID" value="XP_022671180"/>
    <property type="gene ID" value="LOC111254521"/>
</dbReference>
<dbReference type="GO" id="GO:0031110">
    <property type="term" value="P:regulation of microtubule polymerization or depolymerization"/>
    <property type="evidence" value="ECO:0007669"/>
    <property type="project" value="TreeGrafter"/>
</dbReference>
<evidence type="ECO:0000256" key="2">
    <source>
        <dbReference type="ARBA" id="ARBA00047182"/>
    </source>
</evidence>
<dbReference type="OMA" id="RMCEIRS"/>
<dbReference type="InterPro" id="IPR009829">
    <property type="entry name" value="SKA1"/>
</dbReference>
<dbReference type="KEGG" id="vde:111254521"/>
<dbReference type="PANTHER" id="PTHR28573">
    <property type="entry name" value="SPINDLE AND KINETOCHORE-ASSOCIATED PROTEIN 1"/>
    <property type="match status" value="1"/>
</dbReference>
<comment type="similarity">
    <text evidence="1">Belongs to the SKA1 family.</text>
</comment>
<dbReference type="Pfam" id="PF07160">
    <property type="entry name" value="SKA1"/>
    <property type="match status" value="1"/>
</dbReference>
<dbReference type="GO" id="GO:0005876">
    <property type="term" value="C:spindle microtubule"/>
    <property type="evidence" value="ECO:0007669"/>
    <property type="project" value="TreeGrafter"/>
</dbReference>
<dbReference type="EnsemblMetazoa" id="XM_022815444">
    <property type="protein sequence ID" value="XP_022671179"/>
    <property type="gene ID" value="LOC111254521"/>
</dbReference>
<dbReference type="AlphaFoldDB" id="A0A7M7KZ16"/>
<name>A0A7M7KZ16_VARDE</name>
<dbReference type="GO" id="GO:0051301">
    <property type="term" value="P:cell division"/>
    <property type="evidence" value="ECO:0007669"/>
    <property type="project" value="InterPro"/>
</dbReference>
<dbReference type="EnsemblMetazoa" id="XM_022815443">
    <property type="protein sequence ID" value="XP_022671178"/>
    <property type="gene ID" value="LOC111254521"/>
</dbReference>
<dbReference type="InterPro" id="IPR042031">
    <property type="entry name" value="SKA1_MBD_sf"/>
</dbReference>
<evidence type="ECO:0000256" key="3">
    <source>
        <dbReference type="ARBA" id="ARBA00047202"/>
    </source>
</evidence>
<dbReference type="GO" id="GO:0007059">
    <property type="term" value="P:chromosome segregation"/>
    <property type="evidence" value="ECO:0007669"/>
    <property type="project" value="InterPro"/>
</dbReference>
<dbReference type="GO" id="GO:0072686">
    <property type="term" value="C:mitotic spindle"/>
    <property type="evidence" value="ECO:0007669"/>
    <property type="project" value="TreeGrafter"/>
</dbReference>
<dbReference type="InParanoid" id="A0A7M7KZ16"/>
<accession>A0A7M7KZ16</accession>
<proteinExistence type="inferred from homology"/>
<dbReference type="Gene3D" id="1.10.10.1890">
    <property type="entry name" value="Ska1 microtubule binding domain-like"/>
    <property type="match status" value="1"/>
</dbReference>
<evidence type="ECO:0000313" key="4">
    <source>
        <dbReference type="EnsemblMetazoa" id="XP_022671180"/>
    </source>
</evidence>
<dbReference type="Proteomes" id="UP000594260">
    <property type="component" value="Unplaced"/>
</dbReference>
<dbReference type="GO" id="GO:0008017">
    <property type="term" value="F:microtubule binding"/>
    <property type="evidence" value="ECO:0007669"/>
    <property type="project" value="InterPro"/>
</dbReference>
<dbReference type="RefSeq" id="XP_022671180.1">
    <property type="nucleotide sequence ID" value="XM_022815445.1"/>
</dbReference>